<evidence type="ECO:0000313" key="2">
    <source>
        <dbReference type="Proteomes" id="UP000186218"/>
    </source>
</evidence>
<proteinExistence type="predicted"/>
<dbReference type="STRING" id="1344003.SAMN05445060_0157"/>
<dbReference type="Proteomes" id="UP000186218">
    <property type="component" value="Unassembled WGS sequence"/>
</dbReference>
<sequence length="563" mass="61299">MPLIEELPTFFGPDEGPLFGVLHIPKDRLVRGAVLVCGSVGKDGADVCRAMRLLGNDLAKAGIALFRFDYLGTGDSALPQLSDNSLSRWQESVTCAIDYLSSMDISEISILAIRAGCLIVDSMMDRLDAVTRFVYWDPVGSGRLFLREQTTIFRLAAGEDDTPAGVVSILGARLSERAAADLGALRLRGAEDRPILAITRVEGSDKQVRGLIASKTTTNVEVEGLVECAQPARVLVPISLASIDVAFAWFDKQLQAPREAMSPRVTTETRIPVTSTGESIVETIETIAPKGLFAIRSHDGRRAQPRTVVFYTNANNGHHGPNREWVELGREVALNGGQALRWDRRGAGESGVPIRNEPVFMYSDPGIADAVDAARYARGLSSNLAFVGVCSGAWYAAQAGRVIVADLVVLVSSIMWSWRVKKALRAQTMPSDVDPVDWELTRRARLRHAVQRMLPYSIWRQLGVRGVAQVPEVLVAPLSRQGSAVEIVLCPSDTKLFDDNHGERGLGRLASTRQPPHMTALPTGDHAAYHQTVLTAIRQTTLDWVSKDGIAPEPLRVNSMSAR</sequence>
<organism evidence="1 2">
    <name type="scientific">Williamsia sterculiae</name>
    <dbReference type="NCBI Taxonomy" id="1344003"/>
    <lineage>
        <taxon>Bacteria</taxon>
        <taxon>Bacillati</taxon>
        <taxon>Actinomycetota</taxon>
        <taxon>Actinomycetes</taxon>
        <taxon>Mycobacteriales</taxon>
        <taxon>Nocardiaceae</taxon>
        <taxon>Williamsia</taxon>
    </lineage>
</organism>
<protein>
    <recommendedName>
        <fullName evidence="3">Alpha/beta hydrolase family protein</fullName>
    </recommendedName>
</protein>
<dbReference type="SUPFAM" id="SSF53474">
    <property type="entry name" value="alpha/beta-Hydrolases"/>
    <property type="match status" value="2"/>
</dbReference>
<name>A0A1N7CI66_9NOCA</name>
<evidence type="ECO:0000313" key="1">
    <source>
        <dbReference type="EMBL" id="SIR63279.1"/>
    </source>
</evidence>
<accession>A0A1N7CI66</accession>
<dbReference type="InterPro" id="IPR029058">
    <property type="entry name" value="AB_hydrolase_fold"/>
</dbReference>
<evidence type="ECO:0008006" key="3">
    <source>
        <dbReference type="Google" id="ProtNLM"/>
    </source>
</evidence>
<dbReference type="AlphaFoldDB" id="A0A1N7CI66"/>
<gene>
    <name evidence="1" type="ORF">SAMN05445060_0157</name>
</gene>
<dbReference type="Gene3D" id="3.40.50.1820">
    <property type="entry name" value="alpha/beta hydrolase"/>
    <property type="match status" value="2"/>
</dbReference>
<dbReference type="EMBL" id="FTNT01000001">
    <property type="protein sequence ID" value="SIR63279.1"/>
    <property type="molecule type" value="Genomic_DNA"/>
</dbReference>
<keyword evidence="2" id="KW-1185">Reference proteome</keyword>
<reference evidence="1 2" key="1">
    <citation type="submission" date="2017-01" db="EMBL/GenBank/DDBJ databases">
        <authorList>
            <person name="Mah S.A."/>
            <person name="Swanson W.J."/>
            <person name="Moy G.W."/>
            <person name="Vacquier V.D."/>
        </authorList>
    </citation>
    <scope>NUCLEOTIDE SEQUENCE [LARGE SCALE GENOMIC DNA]</scope>
    <source>
        <strain evidence="1 2">CPCC 203464</strain>
    </source>
</reference>